<feature type="transmembrane region" description="Helical" evidence="5">
    <location>
        <begin position="346"/>
        <end position="369"/>
    </location>
</feature>
<dbReference type="GO" id="GO:0015179">
    <property type="term" value="F:L-amino acid transmembrane transporter activity"/>
    <property type="evidence" value="ECO:0007669"/>
    <property type="project" value="TreeGrafter"/>
</dbReference>
<feature type="transmembrane region" description="Helical" evidence="5">
    <location>
        <begin position="314"/>
        <end position="334"/>
    </location>
</feature>
<proteinExistence type="predicted"/>
<evidence type="ECO:0000256" key="1">
    <source>
        <dbReference type="ARBA" id="ARBA00004141"/>
    </source>
</evidence>
<feature type="transmembrane region" description="Helical" evidence="5">
    <location>
        <begin position="233"/>
        <end position="260"/>
    </location>
</feature>
<reference evidence="6" key="1">
    <citation type="submission" date="2018-05" db="EMBL/GenBank/DDBJ databases">
        <authorList>
            <person name="Lanie J.A."/>
            <person name="Ng W.-L."/>
            <person name="Kazmierczak K.M."/>
            <person name="Andrzejewski T.M."/>
            <person name="Davidsen T.M."/>
            <person name="Wayne K.J."/>
            <person name="Tettelin H."/>
            <person name="Glass J.I."/>
            <person name="Rusch D."/>
            <person name="Podicherti R."/>
            <person name="Tsui H.-C.T."/>
            <person name="Winkler M.E."/>
        </authorList>
    </citation>
    <scope>NUCLEOTIDE SEQUENCE</scope>
</reference>
<evidence type="ECO:0008006" key="7">
    <source>
        <dbReference type="Google" id="ProtNLM"/>
    </source>
</evidence>
<feature type="transmembrane region" description="Helical" evidence="5">
    <location>
        <begin position="189"/>
        <end position="213"/>
    </location>
</feature>
<dbReference type="EMBL" id="UINC01017854">
    <property type="protein sequence ID" value="SVA74478.1"/>
    <property type="molecule type" value="Genomic_DNA"/>
</dbReference>
<dbReference type="PANTHER" id="PTHR11785">
    <property type="entry name" value="AMINO ACID TRANSPORTER"/>
    <property type="match status" value="1"/>
</dbReference>
<evidence type="ECO:0000256" key="4">
    <source>
        <dbReference type="ARBA" id="ARBA00023136"/>
    </source>
</evidence>
<sequence>MAFAGAMAYAELSALRPRAGGEYVYLREAFGPLAAFLTGWTSFVAGFSGAIAASAVALASYLSRFVPVAGDLTPLLIIPLGPLDLVVSPQALVAVSVIAALSGVHILGLGPGRVVQNLLAGLKVAILVGFVVLGFAIGDGSSAHFAEGGQVVPSLWVLALIPVMFSYAGWNAATYVAEEIREPGRNVPLALGLGTVAVVVIYLALNLLYVYALPISEFATIDARIVDAASEQLFGPLVAGPLAAASVVMIAASISAMILAGPRVYYAMARDGQFPAIAAYVHPRFRTPVVAIVAQSVWAGLLVFSGRFDQLAEYTGFAVVLFTGIAVTALFVLRRRFPDAPRPFRAWGYPVAPFVFAAASALIVMNALWRSPVTSGTGLLVIAAGVPIYALLRRTRASR</sequence>
<dbReference type="PIRSF" id="PIRSF006060">
    <property type="entry name" value="AA_transporter"/>
    <property type="match status" value="1"/>
</dbReference>
<keyword evidence="4 5" id="KW-0472">Membrane</keyword>
<protein>
    <recommendedName>
        <fullName evidence="7">Amino acid permease/ SLC12A domain-containing protein</fullName>
    </recommendedName>
</protein>
<feature type="transmembrane region" description="Helical" evidence="5">
    <location>
        <begin position="289"/>
        <end position="308"/>
    </location>
</feature>
<dbReference type="AlphaFoldDB" id="A0A381YBU4"/>
<accession>A0A381YBU4</accession>
<dbReference type="Pfam" id="PF13520">
    <property type="entry name" value="AA_permease_2"/>
    <property type="match status" value="1"/>
</dbReference>
<keyword evidence="2 5" id="KW-0812">Transmembrane</keyword>
<evidence type="ECO:0000313" key="6">
    <source>
        <dbReference type="EMBL" id="SVA74478.1"/>
    </source>
</evidence>
<feature type="transmembrane region" description="Helical" evidence="5">
    <location>
        <begin position="65"/>
        <end position="85"/>
    </location>
</feature>
<dbReference type="PANTHER" id="PTHR11785:SF512">
    <property type="entry name" value="SOBREMESA, ISOFORM B"/>
    <property type="match status" value="1"/>
</dbReference>
<feature type="transmembrane region" description="Helical" evidence="5">
    <location>
        <begin position="117"/>
        <end position="137"/>
    </location>
</feature>
<evidence type="ECO:0000256" key="3">
    <source>
        <dbReference type="ARBA" id="ARBA00022989"/>
    </source>
</evidence>
<feature type="transmembrane region" description="Helical" evidence="5">
    <location>
        <begin position="33"/>
        <end position="58"/>
    </location>
</feature>
<organism evidence="6">
    <name type="scientific">marine metagenome</name>
    <dbReference type="NCBI Taxonomy" id="408172"/>
    <lineage>
        <taxon>unclassified sequences</taxon>
        <taxon>metagenomes</taxon>
        <taxon>ecological metagenomes</taxon>
    </lineage>
</organism>
<gene>
    <name evidence="6" type="ORF">METZ01_LOCUS127332</name>
</gene>
<keyword evidence="3 5" id="KW-1133">Transmembrane helix</keyword>
<dbReference type="GO" id="GO:0016020">
    <property type="term" value="C:membrane"/>
    <property type="evidence" value="ECO:0007669"/>
    <property type="project" value="UniProtKB-SubCell"/>
</dbReference>
<dbReference type="InterPro" id="IPR002293">
    <property type="entry name" value="AA/rel_permease1"/>
</dbReference>
<evidence type="ECO:0000256" key="2">
    <source>
        <dbReference type="ARBA" id="ARBA00022692"/>
    </source>
</evidence>
<feature type="transmembrane region" description="Helical" evidence="5">
    <location>
        <begin position="91"/>
        <end position="110"/>
    </location>
</feature>
<name>A0A381YBU4_9ZZZZ</name>
<feature type="transmembrane region" description="Helical" evidence="5">
    <location>
        <begin position="157"/>
        <end position="177"/>
    </location>
</feature>
<feature type="transmembrane region" description="Helical" evidence="5">
    <location>
        <begin position="375"/>
        <end position="392"/>
    </location>
</feature>
<dbReference type="InterPro" id="IPR050598">
    <property type="entry name" value="AminoAcid_Transporter"/>
</dbReference>
<evidence type="ECO:0000256" key="5">
    <source>
        <dbReference type="SAM" id="Phobius"/>
    </source>
</evidence>
<comment type="subcellular location">
    <subcellularLocation>
        <location evidence="1">Membrane</location>
        <topology evidence="1">Multi-pass membrane protein</topology>
    </subcellularLocation>
</comment>
<dbReference type="Gene3D" id="1.20.1740.10">
    <property type="entry name" value="Amino acid/polyamine transporter I"/>
    <property type="match status" value="1"/>
</dbReference>